<dbReference type="AlphaFoldDB" id="A0A1M6UCC6"/>
<keyword evidence="4" id="KW-1133">Transmembrane helix</keyword>
<dbReference type="STRING" id="156994.SAMN04488028_10758"/>
<dbReference type="GO" id="GO:0006654">
    <property type="term" value="P:phosphatidic acid biosynthetic process"/>
    <property type="evidence" value="ECO:0007669"/>
    <property type="project" value="TreeGrafter"/>
</dbReference>
<sequence length="257" mass="30151">MKHFKNTWFWKLILRIYGAYCILLFVATFTLLFPLFVFADKFNRPKFGLILNHYWAHIFFFLIGVRMEITQKTDFDKSTSYILCPNHFSFLDVAILPFVPIPFKFVGKISIAKVPFFGYMFKAFHITVDRSKMRQRYATYQQSIDALAKGFSLAVFPEGGIKSSQPPQMHTFKEGAFRMAVETGAMVVPVTLADNWHMFPTDGKYFFRRRKCRVVIHEPIDPRKYTLDNLKDFQNEVYNLIQTELNTLNNLTPHPVK</sequence>
<dbReference type="Pfam" id="PF01553">
    <property type="entry name" value="Acyltransferase"/>
    <property type="match status" value="1"/>
</dbReference>
<dbReference type="RefSeq" id="WP_073124193.1">
    <property type="nucleotide sequence ID" value="NZ_FRAA01000007.1"/>
</dbReference>
<evidence type="ECO:0000313" key="7">
    <source>
        <dbReference type="Proteomes" id="UP000184474"/>
    </source>
</evidence>
<dbReference type="SUPFAM" id="SSF69593">
    <property type="entry name" value="Glycerol-3-phosphate (1)-acyltransferase"/>
    <property type="match status" value="1"/>
</dbReference>
<organism evidence="6 7">
    <name type="scientific">Reichenbachiella agariperforans</name>
    <dbReference type="NCBI Taxonomy" id="156994"/>
    <lineage>
        <taxon>Bacteria</taxon>
        <taxon>Pseudomonadati</taxon>
        <taxon>Bacteroidota</taxon>
        <taxon>Cytophagia</taxon>
        <taxon>Cytophagales</taxon>
        <taxon>Reichenbachiellaceae</taxon>
        <taxon>Reichenbachiella</taxon>
    </lineage>
</organism>
<keyword evidence="7" id="KW-1185">Reference proteome</keyword>
<name>A0A1M6UCC6_REIAG</name>
<dbReference type="PANTHER" id="PTHR10434">
    <property type="entry name" value="1-ACYL-SN-GLYCEROL-3-PHOSPHATE ACYLTRANSFERASE"/>
    <property type="match status" value="1"/>
</dbReference>
<reference evidence="7" key="1">
    <citation type="submission" date="2016-11" db="EMBL/GenBank/DDBJ databases">
        <authorList>
            <person name="Varghese N."/>
            <person name="Submissions S."/>
        </authorList>
    </citation>
    <scope>NUCLEOTIDE SEQUENCE [LARGE SCALE GENOMIC DNA]</scope>
    <source>
        <strain evidence="7">DSM 26134</strain>
    </source>
</reference>
<protein>
    <submittedName>
        <fullName evidence="6">1-acyl-sn-glycerol-3-phosphate acyltransferase</fullName>
    </submittedName>
</protein>
<proteinExistence type="predicted"/>
<evidence type="ECO:0000313" key="6">
    <source>
        <dbReference type="EMBL" id="SHK66836.1"/>
    </source>
</evidence>
<accession>A0A1M6UCC6</accession>
<gene>
    <name evidence="6" type="ORF">SAMN04488028_10758</name>
</gene>
<feature type="transmembrane region" description="Helical" evidence="4">
    <location>
        <begin position="12"/>
        <end position="38"/>
    </location>
</feature>
<keyword evidence="4" id="KW-0472">Membrane</keyword>
<dbReference type="CDD" id="cd07989">
    <property type="entry name" value="LPLAT_AGPAT-like"/>
    <property type="match status" value="1"/>
</dbReference>
<dbReference type="Proteomes" id="UP000184474">
    <property type="component" value="Unassembled WGS sequence"/>
</dbReference>
<evidence type="ECO:0000259" key="5">
    <source>
        <dbReference type="SMART" id="SM00563"/>
    </source>
</evidence>
<keyword evidence="4" id="KW-0812">Transmembrane</keyword>
<evidence type="ECO:0000256" key="4">
    <source>
        <dbReference type="SAM" id="Phobius"/>
    </source>
</evidence>
<dbReference type="PANTHER" id="PTHR10434:SF66">
    <property type="entry name" value="PHOSPHOLIPID_GLYCEROL ACYLTRANSFERASE DOMAIN-CONTAINING PROTEIN"/>
    <property type="match status" value="1"/>
</dbReference>
<dbReference type="EMBL" id="FRAA01000007">
    <property type="protein sequence ID" value="SHK66836.1"/>
    <property type="molecule type" value="Genomic_DNA"/>
</dbReference>
<evidence type="ECO:0000256" key="3">
    <source>
        <dbReference type="ARBA" id="ARBA00023315"/>
    </source>
</evidence>
<dbReference type="GO" id="GO:0003841">
    <property type="term" value="F:1-acylglycerol-3-phosphate O-acyltransferase activity"/>
    <property type="evidence" value="ECO:0007669"/>
    <property type="project" value="TreeGrafter"/>
</dbReference>
<comment type="pathway">
    <text evidence="1">Lipid metabolism.</text>
</comment>
<evidence type="ECO:0000256" key="1">
    <source>
        <dbReference type="ARBA" id="ARBA00005189"/>
    </source>
</evidence>
<feature type="domain" description="Phospholipid/glycerol acyltransferase" evidence="5">
    <location>
        <begin position="81"/>
        <end position="195"/>
    </location>
</feature>
<keyword evidence="3 6" id="KW-0012">Acyltransferase</keyword>
<evidence type="ECO:0000256" key="2">
    <source>
        <dbReference type="ARBA" id="ARBA00022679"/>
    </source>
</evidence>
<feature type="transmembrane region" description="Helical" evidence="4">
    <location>
        <begin position="50"/>
        <end position="69"/>
    </location>
</feature>
<dbReference type="InterPro" id="IPR002123">
    <property type="entry name" value="Plipid/glycerol_acylTrfase"/>
</dbReference>
<dbReference type="SMART" id="SM00563">
    <property type="entry name" value="PlsC"/>
    <property type="match status" value="1"/>
</dbReference>
<keyword evidence="2 6" id="KW-0808">Transferase</keyword>